<evidence type="ECO:0000313" key="3">
    <source>
        <dbReference type="EMBL" id="CAL6074119.1"/>
    </source>
</evidence>
<dbReference type="Proteomes" id="UP001642409">
    <property type="component" value="Unassembled WGS sequence"/>
</dbReference>
<name>A0AA86PT81_9EUKA</name>
<dbReference type="AlphaFoldDB" id="A0AA86PT81"/>
<reference evidence="3 4" key="2">
    <citation type="submission" date="2024-07" db="EMBL/GenBank/DDBJ databases">
        <authorList>
            <person name="Akdeniz Z."/>
        </authorList>
    </citation>
    <scope>NUCLEOTIDE SEQUENCE [LARGE SCALE GENOMIC DNA]</scope>
</reference>
<organism evidence="2">
    <name type="scientific">Hexamita inflata</name>
    <dbReference type="NCBI Taxonomy" id="28002"/>
    <lineage>
        <taxon>Eukaryota</taxon>
        <taxon>Metamonada</taxon>
        <taxon>Diplomonadida</taxon>
        <taxon>Hexamitidae</taxon>
        <taxon>Hexamitinae</taxon>
        <taxon>Hexamita</taxon>
    </lineage>
</organism>
<sequence length="501" mass="57696">MLFVLVFQSPYNVQFTFPYGIKLVQTSENANITDSVFCKLVLYQLLSNGTVQAKGRKDKMFQNIKEYEFVNVEIIVNASQLYCYMNQTLWYVTKSGEVYVESTNLNNHTVFNHYITDQMPYTGIKQIIGDKFAQFVLTNDGLYFKGLFYRIFCDKTNFSDKNFTKLDLQVNVSQINKIQMSEDYDYLFITLNNREVYALGNNSNGILAPSDLQCARLIGINIQKADIGWNKSRSQFSAYYQINNSLYVYNPNINQNELIRDIVYDFKISPIYLPANNKQQNILCITKNAIISLSQDVSIYTNGTDYFCANTPIDSRCTKQYQGQDPQCYSQGFLKVNEPYCNLINCFYPVQTPDTNKDQNNCSVIECTGNQANNITCIAVLCINAFSEGEFQPQCAYNYINYTYFTELYDAQNYIFSNDMLLQTKASTILKTNYQLDVWAYIGITIGASAFIFILIGVITCFVCMKKNYDKQDKHYKVKINKSVVLKQIQKHGKDVKPNMI</sequence>
<proteinExistence type="predicted"/>
<keyword evidence="1" id="KW-1133">Transmembrane helix</keyword>
<protein>
    <submittedName>
        <fullName evidence="2">Regulator of chromosome condensation 1/beta-lactamase-inhibitor protein II</fullName>
    </submittedName>
    <submittedName>
        <fullName evidence="3">Regulator_of chromosome condensation 1/beta-lactamase-inhibitor protein II</fullName>
    </submittedName>
</protein>
<reference evidence="2" key="1">
    <citation type="submission" date="2023-06" db="EMBL/GenBank/DDBJ databases">
        <authorList>
            <person name="Kurt Z."/>
        </authorList>
    </citation>
    <scope>NUCLEOTIDE SEQUENCE</scope>
</reference>
<evidence type="ECO:0000313" key="2">
    <source>
        <dbReference type="EMBL" id="CAI9940519.1"/>
    </source>
</evidence>
<dbReference type="SUPFAM" id="SSF50985">
    <property type="entry name" value="RCC1/BLIP-II"/>
    <property type="match status" value="1"/>
</dbReference>
<dbReference type="EMBL" id="CAXDID020000305">
    <property type="protein sequence ID" value="CAL6074119.1"/>
    <property type="molecule type" value="Genomic_DNA"/>
</dbReference>
<keyword evidence="1" id="KW-0812">Transmembrane</keyword>
<evidence type="ECO:0000313" key="4">
    <source>
        <dbReference type="Proteomes" id="UP001642409"/>
    </source>
</evidence>
<dbReference type="EMBL" id="CATOUU010000678">
    <property type="protein sequence ID" value="CAI9940519.1"/>
    <property type="molecule type" value="Genomic_DNA"/>
</dbReference>
<dbReference type="InterPro" id="IPR009091">
    <property type="entry name" value="RCC1/BLIP-II"/>
</dbReference>
<comment type="caution">
    <text evidence="2">The sequence shown here is derived from an EMBL/GenBank/DDBJ whole genome shotgun (WGS) entry which is preliminary data.</text>
</comment>
<keyword evidence="4" id="KW-1185">Reference proteome</keyword>
<keyword evidence="1" id="KW-0472">Membrane</keyword>
<accession>A0AA86PT81</accession>
<gene>
    <name evidence="2" type="ORF">HINF_LOCUS28164</name>
    <name evidence="3" type="ORF">HINF_LOCUS56441</name>
</gene>
<evidence type="ECO:0000256" key="1">
    <source>
        <dbReference type="SAM" id="Phobius"/>
    </source>
</evidence>
<feature type="transmembrane region" description="Helical" evidence="1">
    <location>
        <begin position="438"/>
        <end position="465"/>
    </location>
</feature>